<organism evidence="7">
    <name type="scientific">Oppiella nova</name>
    <dbReference type="NCBI Taxonomy" id="334625"/>
    <lineage>
        <taxon>Eukaryota</taxon>
        <taxon>Metazoa</taxon>
        <taxon>Ecdysozoa</taxon>
        <taxon>Arthropoda</taxon>
        <taxon>Chelicerata</taxon>
        <taxon>Arachnida</taxon>
        <taxon>Acari</taxon>
        <taxon>Acariformes</taxon>
        <taxon>Sarcoptiformes</taxon>
        <taxon>Oribatida</taxon>
        <taxon>Brachypylina</taxon>
        <taxon>Oppioidea</taxon>
        <taxon>Oppiidae</taxon>
        <taxon>Oppiella</taxon>
    </lineage>
</organism>
<evidence type="ECO:0000256" key="5">
    <source>
        <dbReference type="RuleBase" id="RU003801"/>
    </source>
</evidence>
<evidence type="ECO:0000259" key="6">
    <source>
        <dbReference type="Pfam" id="PF00755"/>
    </source>
</evidence>
<proteinExistence type="inferred from homology"/>
<protein>
    <recommendedName>
        <fullName evidence="6">Choline/carnitine acyltransferase domain-containing protein</fullName>
    </recommendedName>
</protein>
<dbReference type="Pfam" id="PF00755">
    <property type="entry name" value="Carn_acyltransf"/>
    <property type="match status" value="2"/>
</dbReference>
<dbReference type="EMBL" id="OC918419">
    <property type="protein sequence ID" value="CAD7649369.1"/>
    <property type="molecule type" value="Genomic_DNA"/>
</dbReference>
<dbReference type="GO" id="GO:0005739">
    <property type="term" value="C:mitochondrion"/>
    <property type="evidence" value="ECO:0007669"/>
    <property type="project" value="TreeGrafter"/>
</dbReference>
<dbReference type="Gene3D" id="3.30.559.10">
    <property type="entry name" value="Chloramphenicol acetyltransferase-like domain"/>
    <property type="match status" value="1"/>
</dbReference>
<dbReference type="PANTHER" id="PTHR22589">
    <property type="entry name" value="CARNITINE O-ACYLTRANSFERASE"/>
    <property type="match status" value="1"/>
</dbReference>
<accession>A0A7R9LX66</accession>
<dbReference type="OrthoDB" id="240216at2759"/>
<evidence type="ECO:0000256" key="1">
    <source>
        <dbReference type="ARBA" id="ARBA00005232"/>
    </source>
</evidence>
<dbReference type="InterPro" id="IPR042231">
    <property type="entry name" value="Cho/carn_acyl_trans_2"/>
</dbReference>
<sequence length="796" mass="90632">MISTKQCDLNAFEKANVCFCNRHYSTSVSSCLGSILMDVSSRNFWLFKVASLPRLPVPELTKTCERYVEALRPIISDENQLNATKQLVKEFESSDGKTLHSQLIEENKRNAKTSYISQPWFEYYLKSRTPLPINYNPFLAWKDDPNPEYNTQLLRTSNMILSAMRFRRSYVEQLLAPEVFHLNPIKSDTKLYRNVMKWTPDLIATYASFAFKAFPLDMSQFESLFSSTRIPKQNFDELIRYPNSRHISVLKNGQFFVFDVMDSNGDLKEPSVIMTCIQHIMDSPINPNEDSITLLTTENRDVWAKAREQLIGSSAQNKESLHLVDSSLFVVCLDDISVGEKTADNLIRVAHNFLHGFSDKTKNYVNRWYDKSFTILMSRDGRPAINFEHSWGDGVAVLRFFNEIYQDSTQNHFVHPNSPLNKAIDVSKEVKKLSFELNEGLRSAVKAAKSNYAKNTENLELNFTKYDKMNREYMKRKKVSPDSIFQLGFQMAFYQLYNTFVATYESCSTSAFKHGRTETVRSATMATKNASIAFLKHQKPSDSELRQLLDECSKRHFQLTKEAAMGQGFDRHLFVMKYLAEKTGKSIPELYLDKSYTEANNFILSTSTLFGECFEAGGFGPVVPNGFGCGYGYTENILGIIVSSYAPHRNGKQFVDAFSNSLDRTGCCPVNCSNTLDARVSLSPDGDLKDPSVMTCIQHIMDSPINPNEDSITLLTTENRDIWAKARDQLIGSSAQNKESLHLVDSSLFVVCLDDISVGEKTADNLIRIAHNFLHGFSDKTKNYVNRQKVQKENML</sequence>
<dbReference type="Proteomes" id="UP000728032">
    <property type="component" value="Unassembled WGS sequence"/>
</dbReference>
<name>A0A7R9LX66_9ACAR</name>
<dbReference type="GO" id="GO:0006635">
    <property type="term" value="P:fatty acid beta-oxidation"/>
    <property type="evidence" value="ECO:0007669"/>
    <property type="project" value="TreeGrafter"/>
</dbReference>
<dbReference type="AlphaFoldDB" id="A0A7R9LX66"/>
<keyword evidence="2 5" id="KW-0808">Transferase</keyword>
<feature type="domain" description="Choline/carnitine acyltransferase" evidence="6">
    <location>
        <begin position="689"/>
        <end position="781"/>
    </location>
</feature>
<dbReference type="GO" id="GO:0004095">
    <property type="term" value="F:carnitine O-palmitoyltransferase activity"/>
    <property type="evidence" value="ECO:0007669"/>
    <property type="project" value="TreeGrafter"/>
</dbReference>
<feature type="active site" description="Proton acceptor" evidence="4">
    <location>
        <position position="389"/>
    </location>
</feature>
<gene>
    <name evidence="7" type="ORF">ONB1V03_LOCUS7255</name>
</gene>
<dbReference type="SUPFAM" id="SSF52777">
    <property type="entry name" value="CoA-dependent acyltransferases"/>
    <property type="match status" value="3"/>
</dbReference>
<feature type="domain" description="Choline/carnitine acyltransferase" evidence="6">
    <location>
        <begin position="55"/>
        <end position="658"/>
    </location>
</feature>
<keyword evidence="8" id="KW-1185">Reference proteome</keyword>
<dbReference type="PROSITE" id="PS00440">
    <property type="entry name" value="ACYLTRANSF_C_2"/>
    <property type="match status" value="1"/>
</dbReference>
<reference evidence="7" key="1">
    <citation type="submission" date="2020-11" db="EMBL/GenBank/DDBJ databases">
        <authorList>
            <person name="Tran Van P."/>
        </authorList>
    </citation>
    <scope>NUCLEOTIDE SEQUENCE</scope>
</reference>
<dbReference type="InterPro" id="IPR000542">
    <property type="entry name" value="Carn_acyl_trans"/>
</dbReference>
<dbReference type="Gene3D" id="3.30.559.70">
    <property type="entry name" value="Choline/Carnitine o-acyltransferase, domain 2"/>
    <property type="match status" value="2"/>
</dbReference>
<dbReference type="EMBL" id="CAJPVJ010003594">
    <property type="protein sequence ID" value="CAG2167758.1"/>
    <property type="molecule type" value="Genomic_DNA"/>
</dbReference>
<dbReference type="PANTHER" id="PTHR22589:SF16">
    <property type="entry name" value="CARNITINE O-PALMITOYLTRANSFERASE 2, MITOCHONDRIAL"/>
    <property type="match status" value="1"/>
</dbReference>
<evidence type="ECO:0000256" key="3">
    <source>
        <dbReference type="ARBA" id="ARBA00023315"/>
    </source>
</evidence>
<dbReference type="InterPro" id="IPR023213">
    <property type="entry name" value="CAT-like_dom_sf"/>
</dbReference>
<comment type="similarity">
    <text evidence="1 5">Belongs to the carnitine/choline acetyltransferase family.</text>
</comment>
<evidence type="ECO:0000313" key="7">
    <source>
        <dbReference type="EMBL" id="CAD7649369.1"/>
    </source>
</evidence>
<evidence type="ECO:0000313" key="8">
    <source>
        <dbReference type="Proteomes" id="UP000728032"/>
    </source>
</evidence>
<keyword evidence="3 5" id="KW-0012">Acyltransferase</keyword>
<evidence type="ECO:0000256" key="2">
    <source>
        <dbReference type="ARBA" id="ARBA00022679"/>
    </source>
</evidence>
<evidence type="ECO:0000256" key="4">
    <source>
        <dbReference type="PIRSR" id="PIRSR600542-1"/>
    </source>
</evidence>
<dbReference type="InterPro" id="IPR039551">
    <property type="entry name" value="Cho/carn_acyl_trans"/>
</dbReference>